<dbReference type="AlphaFoldDB" id="A0A059BV24"/>
<dbReference type="Gramene" id="KCW69849">
    <property type="protein sequence ID" value="KCW69849"/>
    <property type="gene ID" value="EUGRSUZ_F03191"/>
</dbReference>
<proteinExistence type="predicted"/>
<feature type="chain" id="PRO_5001573868" description="Secreted protein" evidence="1">
    <location>
        <begin position="22"/>
        <end position="72"/>
    </location>
</feature>
<name>A0A059BV24_EUCGR</name>
<accession>A0A059BV24</accession>
<reference evidence="2" key="1">
    <citation type="submission" date="2013-07" db="EMBL/GenBank/DDBJ databases">
        <title>The genome of Eucalyptus grandis.</title>
        <authorList>
            <person name="Schmutz J."/>
            <person name="Hayes R."/>
            <person name="Myburg A."/>
            <person name="Tuskan G."/>
            <person name="Grattapaglia D."/>
            <person name="Rokhsar D.S."/>
        </authorList>
    </citation>
    <scope>NUCLEOTIDE SEQUENCE</scope>
    <source>
        <tissue evidence="2">Leaf extractions</tissue>
    </source>
</reference>
<dbReference type="EMBL" id="KK198758">
    <property type="protein sequence ID" value="KCW69849.1"/>
    <property type="molecule type" value="Genomic_DNA"/>
</dbReference>
<gene>
    <name evidence="2" type="ORF">EUGRSUZ_F03191</name>
</gene>
<dbReference type="InParanoid" id="A0A059BV24"/>
<keyword evidence="1" id="KW-0732">Signal</keyword>
<evidence type="ECO:0000313" key="2">
    <source>
        <dbReference type="EMBL" id="KCW69849.1"/>
    </source>
</evidence>
<feature type="signal peptide" evidence="1">
    <location>
        <begin position="1"/>
        <end position="21"/>
    </location>
</feature>
<protein>
    <recommendedName>
        <fullName evidence="3">Secreted protein</fullName>
    </recommendedName>
</protein>
<organism evidence="2">
    <name type="scientific">Eucalyptus grandis</name>
    <name type="common">Flooded gum</name>
    <dbReference type="NCBI Taxonomy" id="71139"/>
    <lineage>
        <taxon>Eukaryota</taxon>
        <taxon>Viridiplantae</taxon>
        <taxon>Streptophyta</taxon>
        <taxon>Embryophyta</taxon>
        <taxon>Tracheophyta</taxon>
        <taxon>Spermatophyta</taxon>
        <taxon>Magnoliopsida</taxon>
        <taxon>eudicotyledons</taxon>
        <taxon>Gunneridae</taxon>
        <taxon>Pentapetalae</taxon>
        <taxon>rosids</taxon>
        <taxon>malvids</taxon>
        <taxon>Myrtales</taxon>
        <taxon>Myrtaceae</taxon>
        <taxon>Myrtoideae</taxon>
        <taxon>Eucalypteae</taxon>
        <taxon>Eucalyptus</taxon>
    </lineage>
</organism>
<sequence>MLKSVFTKMQLLFFKISFILHRWIITIDKTSKVDNKPSLQLCLQLHTSSTTYKTLIVQAKISACGERNKANK</sequence>
<evidence type="ECO:0008006" key="3">
    <source>
        <dbReference type="Google" id="ProtNLM"/>
    </source>
</evidence>
<evidence type="ECO:0000256" key="1">
    <source>
        <dbReference type="SAM" id="SignalP"/>
    </source>
</evidence>